<dbReference type="InterPro" id="IPR001650">
    <property type="entry name" value="Helicase_C-like"/>
</dbReference>
<sequence>MSSDRDPRRRFSNRQRNLLYISSDGTCEECGNPLPPGWHADHKKAHTHGGATELVNGQALCAGCNLRKGAQPMAYADTFKPRPFQGEVVKSVLDGFSSDRKTTVVLASPGSGKTLTYQAVATYLYREGLIDYAAVFVPRLVLARQCEVSWLHRLDQPEPNGNIFGGDHRLFDSRSRLSAFRHVPNRLPLIPPGERGVGMVTTYSALVKSPDIYIDHWAAKNKGRFLLVADEAQFCGTSGDDDETGGTAAGRWMREMHEYAAHTLLLTGTPYRSDGQPLILADYEPEDEEGKRKLVHHAEAGYATGIAEGYLRRFEATMIDARVRYKYVDNTVNEYDLSLSGADLREVMCKPDVWKPIADEVVAAVREKQRLHRSYRGLISCMQQSEAKAVEAYLRRQYPDLKVMISVSGDGEEAERSLRNFKSQAADVLVTVRKAFIGYDCPEITVVGVLTNYRDWGHLSQLVGRGLRMWKGAERRGQSCRVICPDDPEMTRFIEFMRGESEQGLRERARREADADREAGASRTREDELGWVESAHATQVRAVGNDSEVDADELMLIRAIKHDIDSVEDVTKLKEFAEKLGLRLSEMAATRADVPEQALPVSTAAPLTEQEQIKAINRETSKAITSYLARRGMDPKHPQFRANVKRVTASVNAAAGCYADDVWTVEQALKRLNTARSLPEEAIV</sequence>
<dbReference type="GO" id="GO:0003677">
    <property type="term" value="F:DNA binding"/>
    <property type="evidence" value="ECO:0007669"/>
    <property type="project" value="InterPro"/>
</dbReference>
<dbReference type="SMART" id="SM00507">
    <property type="entry name" value="HNHc"/>
    <property type="match status" value="1"/>
</dbReference>
<dbReference type="Proteomes" id="UP000590749">
    <property type="component" value="Unassembled WGS sequence"/>
</dbReference>
<organism evidence="4 5">
    <name type="scientific">Actinoplanes campanulatus</name>
    <dbReference type="NCBI Taxonomy" id="113559"/>
    <lineage>
        <taxon>Bacteria</taxon>
        <taxon>Bacillati</taxon>
        <taxon>Actinomycetota</taxon>
        <taxon>Actinomycetes</taxon>
        <taxon>Micromonosporales</taxon>
        <taxon>Micromonosporaceae</taxon>
        <taxon>Actinoplanes</taxon>
    </lineage>
</organism>
<dbReference type="InterPro" id="IPR002711">
    <property type="entry name" value="HNH"/>
</dbReference>
<evidence type="ECO:0000259" key="2">
    <source>
        <dbReference type="PROSITE" id="PS51192"/>
    </source>
</evidence>
<evidence type="ECO:0000259" key="3">
    <source>
        <dbReference type="PROSITE" id="PS51194"/>
    </source>
</evidence>
<dbReference type="GO" id="GO:0004386">
    <property type="term" value="F:helicase activity"/>
    <property type="evidence" value="ECO:0007669"/>
    <property type="project" value="UniProtKB-KW"/>
</dbReference>
<feature type="region of interest" description="Disordered" evidence="1">
    <location>
        <begin position="505"/>
        <end position="527"/>
    </location>
</feature>
<dbReference type="PROSITE" id="PS51194">
    <property type="entry name" value="HELICASE_CTER"/>
    <property type="match status" value="1"/>
</dbReference>
<dbReference type="InterPro" id="IPR014001">
    <property type="entry name" value="Helicase_ATP-bd"/>
</dbReference>
<dbReference type="InterPro" id="IPR006935">
    <property type="entry name" value="Helicase/UvrB_N"/>
</dbReference>
<dbReference type="GO" id="GO:0008270">
    <property type="term" value="F:zinc ion binding"/>
    <property type="evidence" value="ECO:0007669"/>
    <property type="project" value="InterPro"/>
</dbReference>
<dbReference type="InterPro" id="IPR050742">
    <property type="entry name" value="Helicase_Restrict-Modif_Enz"/>
</dbReference>
<dbReference type="SMART" id="SM00487">
    <property type="entry name" value="DEXDc"/>
    <property type="match status" value="1"/>
</dbReference>
<evidence type="ECO:0000313" key="4">
    <source>
        <dbReference type="EMBL" id="MBB3099087.1"/>
    </source>
</evidence>
<dbReference type="CDD" id="cd00085">
    <property type="entry name" value="HNHc"/>
    <property type="match status" value="1"/>
</dbReference>
<dbReference type="Gene3D" id="3.40.50.300">
    <property type="entry name" value="P-loop containing nucleotide triphosphate hydrolases"/>
    <property type="match status" value="2"/>
</dbReference>
<dbReference type="GO" id="GO:0016787">
    <property type="term" value="F:hydrolase activity"/>
    <property type="evidence" value="ECO:0007669"/>
    <property type="project" value="InterPro"/>
</dbReference>
<dbReference type="InterPro" id="IPR027417">
    <property type="entry name" value="P-loop_NTPase"/>
</dbReference>
<dbReference type="Pfam" id="PF01844">
    <property type="entry name" value="HNH"/>
    <property type="match status" value="1"/>
</dbReference>
<gene>
    <name evidence="4" type="ORF">FHR83_006793</name>
</gene>
<dbReference type="GO" id="GO:0005524">
    <property type="term" value="F:ATP binding"/>
    <property type="evidence" value="ECO:0007669"/>
    <property type="project" value="InterPro"/>
</dbReference>
<comment type="caution">
    <text evidence="4">The sequence shown here is derived from an EMBL/GenBank/DDBJ whole genome shotgun (WGS) entry which is preliminary data.</text>
</comment>
<dbReference type="EMBL" id="JACHXF010000017">
    <property type="protein sequence ID" value="MBB3099087.1"/>
    <property type="molecule type" value="Genomic_DNA"/>
</dbReference>
<proteinExistence type="predicted"/>
<dbReference type="PROSITE" id="PS51192">
    <property type="entry name" value="HELICASE_ATP_BIND_1"/>
    <property type="match status" value="1"/>
</dbReference>
<dbReference type="SUPFAM" id="SSF52540">
    <property type="entry name" value="P-loop containing nucleoside triphosphate hydrolases"/>
    <property type="match status" value="2"/>
</dbReference>
<keyword evidence="4" id="KW-0347">Helicase</keyword>
<feature type="domain" description="Helicase C-terminal" evidence="3">
    <location>
        <begin position="357"/>
        <end position="513"/>
    </location>
</feature>
<keyword evidence="5" id="KW-1185">Reference proteome</keyword>
<name>A0A7W5FI30_9ACTN</name>
<dbReference type="Pfam" id="PF04851">
    <property type="entry name" value="ResIII"/>
    <property type="match status" value="1"/>
</dbReference>
<dbReference type="GO" id="GO:0004519">
    <property type="term" value="F:endonuclease activity"/>
    <property type="evidence" value="ECO:0007669"/>
    <property type="project" value="InterPro"/>
</dbReference>
<dbReference type="RefSeq" id="WP_183225163.1">
    <property type="nucleotide sequence ID" value="NZ_BMPW01000020.1"/>
</dbReference>
<reference evidence="4 5" key="1">
    <citation type="submission" date="2020-08" db="EMBL/GenBank/DDBJ databases">
        <title>Genomic Encyclopedia of Type Strains, Phase III (KMG-III): the genomes of soil and plant-associated and newly described type strains.</title>
        <authorList>
            <person name="Whitman W."/>
        </authorList>
    </citation>
    <scope>NUCLEOTIDE SEQUENCE [LARGE SCALE GENOMIC DNA]</scope>
    <source>
        <strain evidence="4 5">CECT 3287</strain>
    </source>
</reference>
<keyword evidence="4" id="KW-0067">ATP-binding</keyword>
<dbReference type="Gene3D" id="1.10.30.50">
    <property type="match status" value="1"/>
</dbReference>
<feature type="domain" description="Helicase ATP-binding" evidence="2">
    <location>
        <begin position="94"/>
        <end position="288"/>
    </location>
</feature>
<dbReference type="AlphaFoldDB" id="A0A7W5FI30"/>
<keyword evidence="4" id="KW-0378">Hydrolase</keyword>
<protein>
    <submittedName>
        <fullName evidence="4">Superfamily II DNA or RNA helicase</fullName>
    </submittedName>
</protein>
<dbReference type="PANTHER" id="PTHR47396">
    <property type="entry name" value="TYPE I RESTRICTION ENZYME ECOKI R PROTEIN"/>
    <property type="match status" value="1"/>
</dbReference>
<dbReference type="GO" id="GO:0005829">
    <property type="term" value="C:cytosol"/>
    <property type="evidence" value="ECO:0007669"/>
    <property type="project" value="TreeGrafter"/>
</dbReference>
<keyword evidence="4" id="KW-0547">Nucleotide-binding</keyword>
<evidence type="ECO:0000313" key="5">
    <source>
        <dbReference type="Proteomes" id="UP000590749"/>
    </source>
</evidence>
<dbReference type="InterPro" id="IPR003615">
    <property type="entry name" value="HNH_nuc"/>
</dbReference>
<dbReference type="PANTHER" id="PTHR47396:SF1">
    <property type="entry name" value="ATP-DEPENDENT HELICASE IRC3-RELATED"/>
    <property type="match status" value="1"/>
</dbReference>
<evidence type="ECO:0000256" key="1">
    <source>
        <dbReference type="SAM" id="MobiDB-lite"/>
    </source>
</evidence>
<accession>A0A7W5FI30</accession>